<accession>A0A9P8KTF8</accession>
<dbReference type="EMBL" id="JAIMJC010000004">
    <property type="protein sequence ID" value="KAH0525876.1"/>
    <property type="molecule type" value="Genomic_DNA"/>
</dbReference>
<feature type="region of interest" description="Disordered" evidence="1">
    <location>
        <begin position="282"/>
        <end position="333"/>
    </location>
</feature>
<sequence>MDQFGSQLTPMMGIRKRSPAAREDRLSFFQEISQEQLAQYHPDQVAHILRQRENVQLVIQRDKVRKNSAAILSRLAEPYGLDSASCSIGFQKPWLCTPQEECQYRVCQSCRPGCADRAFLSLNAVADGEVPPTAAAGYSFHLLGQRPVVDANVLTNIGCRPVPLPHSSPAHSTHDSHASSMSATDWIDAQIARGRRLWTRQGDDTEIEEYDADFDWSLTPKGSGNVSVHLKYSPKCENLDVLAEATGSSTFDPQQWTPPPSPVIHLNETDDRIDDIGCSIPSEKASSSQSDMLLSESAVPQTASGHLRELSVDESPNEATSAASTPVLNERFPPSPLKVPHGVAMLEESVELGVPDVITQA</sequence>
<organism evidence="2 3">
    <name type="scientific">Trichoderma semiorbis</name>
    <dbReference type="NCBI Taxonomy" id="1491008"/>
    <lineage>
        <taxon>Eukaryota</taxon>
        <taxon>Fungi</taxon>
        <taxon>Dikarya</taxon>
        <taxon>Ascomycota</taxon>
        <taxon>Pezizomycotina</taxon>
        <taxon>Sordariomycetes</taxon>
        <taxon>Hypocreomycetidae</taxon>
        <taxon>Hypocreales</taxon>
        <taxon>Hypocreaceae</taxon>
        <taxon>Trichoderma</taxon>
    </lineage>
</organism>
<proteinExistence type="predicted"/>
<dbReference type="AlphaFoldDB" id="A0A9P8KTF8"/>
<evidence type="ECO:0000256" key="1">
    <source>
        <dbReference type="SAM" id="MobiDB-lite"/>
    </source>
</evidence>
<gene>
    <name evidence="2" type="ORF">TsFJ059_009282</name>
</gene>
<evidence type="ECO:0000313" key="2">
    <source>
        <dbReference type="EMBL" id="KAH0525876.1"/>
    </source>
</evidence>
<keyword evidence="3" id="KW-1185">Reference proteome</keyword>
<reference evidence="2 3" key="1">
    <citation type="submission" date="2021-08" db="EMBL/GenBank/DDBJ databases">
        <title>The highly contiguous genome resource for Trichoderma semiorbis FJ059, a fungal antagonistic to plant pathogens.</title>
        <authorList>
            <person name="Liu T."/>
        </authorList>
    </citation>
    <scope>NUCLEOTIDE SEQUENCE [LARGE SCALE GENOMIC DNA]</scope>
    <source>
        <strain evidence="2 3">FJ059</strain>
    </source>
</reference>
<name>A0A9P8KTF8_9HYPO</name>
<comment type="caution">
    <text evidence="2">The sequence shown here is derived from an EMBL/GenBank/DDBJ whole genome shotgun (WGS) entry which is preliminary data.</text>
</comment>
<dbReference type="Proteomes" id="UP000826573">
    <property type="component" value="Unassembled WGS sequence"/>
</dbReference>
<evidence type="ECO:0000313" key="3">
    <source>
        <dbReference type="Proteomes" id="UP000826573"/>
    </source>
</evidence>
<feature type="compositionally biased region" description="Polar residues" evidence="1">
    <location>
        <begin position="317"/>
        <end position="327"/>
    </location>
</feature>
<feature type="compositionally biased region" description="Low complexity" evidence="1">
    <location>
        <begin position="286"/>
        <end position="297"/>
    </location>
</feature>
<protein>
    <submittedName>
        <fullName evidence="2">Uncharacterized protein</fullName>
    </submittedName>
</protein>